<evidence type="ECO:0000259" key="2">
    <source>
        <dbReference type="PROSITE" id="PS50093"/>
    </source>
</evidence>
<gene>
    <name evidence="3" type="ORF">F0919_16245</name>
</gene>
<protein>
    <submittedName>
        <fullName evidence="3">T9SS type B sorting domain-containing protein</fullName>
    </submittedName>
</protein>
<dbReference type="InterPro" id="IPR026341">
    <property type="entry name" value="T9SS_type_B"/>
</dbReference>
<feature type="domain" description="PKD" evidence="2">
    <location>
        <begin position="518"/>
        <end position="594"/>
    </location>
</feature>
<dbReference type="InterPro" id="IPR013783">
    <property type="entry name" value="Ig-like_fold"/>
</dbReference>
<evidence type="ECO:0000313" key="3">
    <source>
        <dbReference type="EMBL" id="KAA5532343.1"/>
    </source>
</evidence>
<name>A0A5M6CBI5_9BACT</name>
<keyword evidence="4" id="KW-1185">Reference proteome</keyword>
<dbReference type="Proteomes" id="UP000323632">
    <property type="component" value="Unassembled WGS sequence"/>
</dbReference>
<dbReference type="InterPro" id="IPR035986">
    <property type="entry name" value="PKD_dom_sf"/>
</dbReference>
<dbReference type="Pfam" id="PF13585">
    <property type="entry name" value="CHU_C"/>
    <property type="match status" value="1"/>
</dbReference>
<dbReference type="InterPro" id="IPR015943">
    <property type="entry name" value="WD40/YVTN_repeat-like_dom_sf"/>
</dbReference>
<dbReference type="RefSeq" id="WP_150033846.1">
    <property type="nucleotide sequence ID" value="NZ_VWSH01000004.1"/>
</dbReference>
<sequence length="769" mass="84112">MKHFILLFFIACSFCAFSQNDDKVWVFGTHAGINFNTTPPSAITTAITGYEGTASICDENGQLLFYTQGIDIWDRNHQIMPNGAGIMPVLGGTPTTTQQAAIVKMPGSDSKYYVFSLRDGNVEDAKLYYSIVDMSLNSGFGDVIPSQKTILVDSYMTEKMTVAAGNNCDAWLMLRSAYMQYKAFHITAAGLNPVPVISAVGSGSAGNYIYGYLVISPDRTKMAAAVQTAFELYDFDATTGLVSNPRFVPSTTSPYPDSYYGLSFSPDNTKLYTASIGNGIKQFDITQPTITAIQNSVVSVSSMMAAAIRIAPDGKIYIPHLASDIVSSIDYPNLAGAACQFNANALQLDSIDVYGLPNYNVSFRRDSISNRYIRHLCADSVVLSPFNSGIDYVWNNGSTSSSRTVAQPGTYVLRYHYLCSYFTDTFLILPKPLFPQLSLLKGNCDGQQNGSIAFSQQAGDTTTYHYSWSDAAGNLLTEYYGNAGFQLSAIMDGNYSLKIATTDGCDTVLQLNIPLLPAPHASFESGNLFCVGEPVVYTSTTTAPYTLLQWYFGDAGQETGATPEHIYNQSGTYEVMLVATNASCSDTATASIHIREFNLQLSADKDFPDFKENIQLQTSATEPYTVSAWFPESLFPQQQALSQALQADTTRTYIATGQSSTYHCTDTATITIPVKPLLHFPNAFSPNADGLNDFFAPVIWGSDIAIQRFAVYDRWGNKIWSANGSAALKGWDGHYSNGRLADMGTYYWYMEYTDALQKQSLKGDVILMK</sequence>
<dbReference type="CDD" id="cd00146">
    <property type="entry name" value="PKD"/>
    <property type="match status" value="1"/>
</dbReference>
<dbReference type="InterPro" id="IPR011044">
    <property type="entry name" value="Quino_amine_DH_bsu"/>
</dbReference>
<reference evidence="3 4" key="1">
    <citation type="submission" date="2019-09" db="EMBL/GenBank/DDBJ databases">
        <title>Genome sequence and assembly of Taibaiella sp.</title>
        <authorList>
            <person name="Chhetri G."/>
        </authorList>
    </citation>
    <scope>NUCLEOTIDE SEQUENCE [LARGE SCALE GENOMIC DNA]</scope>
    <source>
        <strain evidence="3 4">KVB11</strain>
    </source>
</reference>
<dbReference type="PROSITE" id="PS50093">
    <property type="entry name" value="PKD"/>
    <property type="match status" value="1"/>
</dbReference>
<dbReference type="SUPFAM" id="SSF49299">
    <property type="entry name" value="PKD domain"/>
    <property type="match status" value="1"/>
</dbReference>
<dbReference type="InterPro" id="IPR022409">
    <property type="entry name" value="PKD/Chitinase_dom"/>
</dbReference>
<feature type="signal peptide" evidence="1">
    <location>
        <begin position="1"/>
        <end position="18"/>
    </location>
</feature>
<dbReference type="Gene3D" id="2.60.40.10">
    <property type="entry name" value="Immunoglobulins"/>
    <property type="match status" value="1"/>
</dbReference>
<evidence type="ECO:0000256" key="1">
    <source>
        <dbReference type="SAM" id="SignalP"/>
    </source>
</evidence>
<dbReference type="SUPFAM" id="SSF50969">
    <property type="entry name" value="YVTN repeat-like/Quinoprotein amine dehydrogenase"/>
    <property type="match status" value="1"/>
</dbReference>
<keyword evidence="1" id="KW-0732">Signal</keyword>
<dbReference type="Gene3D" id="2.130.10.10">
    <property type="entry name" value="YVTN repeat-like/Quinoprotein amine dehydrogenase"/>
    <property type="match status" value="1"/>
</dbReference>
<accession>A0A5M6CBI5</accession>
<evidence type="ECO:0000313" key="4">
    <source>
        <dbReference type="Proteomes" id="UP000323632"/>
    </source>
</evidence>
<dbReference type="InterPro" id="IPR000601">
    <property type="entry name" value="PKD_dom"/>
</dbReference>
<dbReference type="SMART" id="SM00089">
    <property type="entry name" value="PKD"/>
    <property type="match status" value="1"/>
</dbReference>
<proteinExistence type="predicted"/>
<dbReference type="EMBL" id="VWSH01000004">
    <property type="protein sequence ID" value="KAA5532343.1"/>
    <property type="molecule type" value="Genomic_DNA"/>
</dbReference>
<dbReference type="NCBIfam" id="TIGR04131">
    <property type="entry name" value="Bac_Flav_CTERM"/>
    <property type="match status" value="1"/>
</dbReference>
<organism evidence="3 4">
    <name type="scientific">Taibaiella lutea</name>
    <dbReference type="NCBI Taxonomy" id="2608001"/>
    <lineage>
        <taxon>Bacteria</taxon>
        <taxon>Pseudomonadati</taxon>
        <taxon>Bacteroidota</taxon>
        <taxon>Chitinophagia</taxon>
        <taxon>Chitinophagales</taxon>
        <taxon>Chitinophagaceae</taxon>
        <taxon>Taibaiella</taxon>
    </lineage>
</organism>
<dbReference type="AlphaFoldDB" id="A0A5M6CBI5"/>
<feature type="chain" id="PRO_5024299604" evidence="1">
    <location>
        <begin position="19"/>
        <end position="769"/>
    </location>
</feature>
<dbReference type="Pfam" id="PF18911">
    <property type="entry name" value="PKD_4"/>
    <property type="match status" value="1"/>
</dbReference>
<comment type="caution">
    <text evidence="3">The sequence shown here is derived from an EMBL/GenBank/DDBJ whole genome shotgun (WGS) entry which is preliminary data.</text>
</comment>